<reference evidence="3" key="1">
    <citation type="submission" date="2022-11" db="UniProtKB">
        <authorList>
            <consortium name="WormBaseParasite"/>
        </authorList>
    </citation>
    <scope>IDENTIFICATION</scope>
</reference>
<dbReference type="InterPro" id="IPR001315">
    <property type="entry name" value="CARD"/>
</dbReference>
<protein>
    <submittedName>
        <fullName evidence="3">CARD domain-containing protein</fullName>
    </submittedName>
</protein>
<sequence length="124" mass="14297">MDELKQIAIEDHYADLMKSMDPLFVMDNLRTGLLSMMEKESIKESSSTRRDRSRELISILFRKREDLKPFEALVEALKKTDANHEVMAKDILKTYKHDNGATLFTKVSRNSLSDAGDIEYGLKK</sequence>
<evidence type="ECO:0000313" key="2">
    <source>
        <dbReference type="Proteomes" id="UP000887566"/>
    </source>
</evidence>
<keyword evidence="2" id="KW-1185">Reference proteome</keyword>
<organism evidence="2 3">
    <name type="scientific">Plectus sambesii</name>
    <dbReference type="NCBI Taxonomy" id="2011161"/>
    <lineage>
        <taxon>Eukaryota</taxon>
        <taxon>Metazoa</taxon>
        <taxon>Ecdysozoa</taxon>
        <taxon>Nematoda</taxon>
        <taxon>Chromadorea</taxon>
        <taxon>Plectida</taxon>
        <taxon>Plectina</taxon>
        <taxon>Plectoidea</taxon>
        <taxon>Plectidae</taxon>
        <taxon>Plectus</taxon>
    </lineage>
</organism>
<accession>A0A914X0Z7</accession>
<name>A0A914X0Z7_9BILA</name>
<dbReference type="Gene3D" id="1.10.533.10">
    <property type="entry name" value="Death Domain, Fas"/>
    <property type="match status" value="1"/>
</dbReference>
<dbReference type="InterPro" id="IPR011029">
    <property type="entry name" value="DEATH-like_dom_sf"/>
</dbReference>
<evidence type="ECO:0000313" key="3">
    <source>
        <dbReference type="WBParaSite" id="PSAMB.scaffold5size155369.g264.t1"/>
    </source>
</evidence>
<dbReference type="AlphaFoldDB" id="A0A914X0Z7"/>
<dbReference type="Pfam" id="PF00619">
    <property type="entry name" value="CARD"/>
    <property type="match status" value="1"/>
</dbReference>
<dbReference type="SUPFAM" id="SSF47986">
    <property type="entry name" value="DEATH domain"/>
    <property type="match status" value="1"/>
</dbReference>
<dbReference type="GO" id="GO:0042981">
    <property type="term" value="P:regulation of apoptotic process"/>
    <property type="evidence" value="ECO:0007669"/>
    <property type="project" value="InterPro"/>
</dbReference>
<dbReference type="WBParaSite" id="PSAMB.scaffold5size155369.g264.t1">
    <property type="protein sequence ID" value="PSAMB.scaffold5size155369.g264.t1"/>
    <property type="gene ID" value="PSAMB.scaffold5size155369.g264"/>
</dbReference>
<feature type="domain" description="CARD" evidence="1">
    <location>
        <begin position="1"/>
        <end position="81"/>
    </location>
</feature>
<proteinExistence type="predicted"/>
<dbReference type="Proteomes" id="UP000887566">
    <property type="component" value="Unplaced"/>
</dbReference>
<evidence type="ECO:0000259" key="1">
    <source>
        <dbReference type="PROSITE" id="PS50209"/>
    </source>
</evidence>
<dbReference type="PROSITE" id="PS50209">
    <property type="entry name" value="CARD"/>
    <property type="match status" value="1"/>
</dbReference>